<dbReference type="GO" id="GO:0005778">
    <property type="term" value="C:peroxisomal membrane"/>
    <property type="evidence" value="ECO:0007669"/>
    <property type="project" value="UniProtKB-SubCell"/>
</dbReference>
<keyword evidence="2" id="KW-0811">Translocation</keyword>
<feature type="region of interest" description="Disordered" evidence="8">
    <location>
        <begin position="447"/>
        <end position="486"/>
    </location>
</feature>
<name>A0A178D010_9EURO</name>
<evidence type="ECO:0000256" key="1">
    <source>
        <dbReference type="ARBA" id="ARBA00005443"/>
    </source>
</evidence>
<dbReference type="Pfam" id="PF04695">
    <property type="entry name" value="Pex14_N"/>
    <property type="match status" value="1"/>
</dbReference>
<feature type="compositionally biased region" description="Basic and acidic residues" evidence="8">
    <location>
        <begin position="463"/>
        <end position="476"/>
    </location>
</feature>
<evidence type="ECO:0000256" key="6">
    <source>
        <dbReference type="ARBA" id="ARBA00046271"/>
    </source>
</evidence>
<keyword evidence="11" id="KW-1185">Reference proteome</keyword>
<dbReference type="Gene3D" id="1.10.10.10">
    <property type="entry name" value="Winged helix-like DNA-binding domain superfamily/Winged helix DNA-binding domain"/>
    <property type="match status" value="1"/>
</dbReference>
<dbReference type="GO" id="GO:0005102">
    <property type="term" value="F:signaling receptor binding"/>
    <property type="evidence" value="ECO:0007669"/>
    <property type="project" value="TreeGrafter"/>
</dbReference>
<protein>
    <recommendedName>
        <fullName evidence="4 7">Peroxisomal membrane protein PEX14</fullName>
    </recommendedName>
    <alternativeName>
        <fullName evidence="5 7">Peroxin-14</fullName>
    </alternativeName>
</protein>
<feature type="region of interest" description="Disordered" evidence="8">
    <location>
        <begin position="1"/>
        <end position="145"/>
    </location>
</feature>
<organism evidence="10 11">
    <name type="scientific">Fonsecaea nubica</name>
    <dbReference type="NCBI Taxonomy" id="856822"/>
    <lineage>
        <taxon>Eukaryota</taxon>
        <taxon>Fungi</taxon>
        <taxon>Dikarya</taxon>
        <taxon>Ascomycota</taxon>
        <taxon>Pezizomycotina</taxon>
        <taxon>Eurotiomycetes</taxon>
        <taxon>Chaetothyriomycetidae</taxon>
        <taxon>Chaetothyriales</taxon>
        <taxon>Herpotrichiellaceae</taxon>
        <taxon>Fonsecaea</taxon>
    </lineage>
</organism>
<keyword evidence="7" id="KW-0472">Membrane</keyword>
<dbReference type="EMBL" id="LVCJ01000030">
    <property type="protein sequence ID" value="OAL35409.1"/>
    <property type="molecule type" value="Genomic_DNA"/>
</dbReference>
<proteinExistence type="inferred from homology"/>
<evidence type="ECO:0000313" key="11">
    <source>
        <dbReference type="Proteomes" id="UP000185904"/>
    </source>
</evidence>
<dbReference type="GeneID" id="34588676"/>
<dbReference type="AlphaFoldDB" id="A0A178D010"/>
<feature type="compositionally biased region" description="Polar residues" evidence="8">
    <location>
        <begin position="359"/>
        <end position="378"/>
    </location>
</feature>
<evidence type="ECO:0000256" key="8">
    <source>
        <dbReference type="SAM" id="MobiDB-lite"/>
    </source>
</evidence>
<keyword evidence="7" id="KW-0653">Protein transport</keyword>
<comment type="similarity">
    <text evidence="1 7">Belongs to the peroxin-14 family.</text>
</comment>
<sequence>MVHEDPKKTPSIPSWQQQYTSEQKHGDSSSHDQPPDTSTQASPPPSEIPLLEQARKFLEDESIQNASRERKVAFLEQKGVQPEEIEKLLGPEHSSPSTASDEDSELKTIHDSSQTQASEGKETESTTKPVGKEARSQSTTVAQKREVPPIITYPEFLLKPQKPPPLVTFERLAHAAYVFAGASALTWAASKYIVQPMIESLTEARHDLAETAKTNLETLNKKLESTVSHIPYIPSSTVLQQQKAQEDDDVESVDSDPTELFHRDVATQTSPRPSRAMSFSSFPDNDHLYAQDPTTSQSSRLRSLHSTLFSLLNSQNNTYSQDRLKDSVSGFQAVIDKLEASHNPFQVDFMGSFSSYSGPGTSTATGTDNKQKKQTPVNEATKFRNEIRALKGALLKNNPAVRGVALNSYWSPHHRDNFGSSEQHNKHPGNLPTSVQAAGQFDLLATQSQSDDSETPTQFTSPESHEHPGRSNHPEPPEAQYSYETPGKPFYVDASEGQIYIDLLQAQEDYEPHQKRRKYVEPPRKPWRDCGALIPCTNAAIRRHIRDQFWRQVWPGAEDSSWYWSIHQQPRLLSNDHATRASKDPPRAEEYRHFKVTLPWRIFIVDFETVYRQERRNLPQYLLELTVRDGNGKIIVSCVINNEGVTNTMFEAEVRRAGYTCPGKLGLIRHRGPTENKLPHNAKTPKEIVDILIAAGLNPNILWIEYSRGCFDRRCMELLIKQAGMSPDSILPPPDQGKEKRASRGIRASFERIEWHMMISWELGADLGRGQSIELIALVRSKTQPTLDSSDTLYLTN</sequence>
<evidence type="ECO:0000259" key="9">
    <source>
        <dbReference type="Pfam" id="PF04695"/>
    </source>
</evidence>
<feature type="compositionally biased region" description="Polar residues" evidence="8">
    <location>
        <begin position="11"/>
        <end position="21"/>
    </location>
</feature>
<dbReference type="InterPro" id="IPR006785">
    <property type="entry name" value="Pex14_N"/>
</dbReference>
<dbReference type="OrthoDB" id="441517at2759"/>
<dbReference type="InterPro" id="IPR025655">
    <property type="entry name" value="PEX14"/>
</dbReference>
<evidence type="ECO:0000256" key="7">
    <source>
        <dbReference type="RuleBase" id="RU367032"/>
    </source>
</evidence>
<evidence type="ECO:0000256" key="2">
    <source>
        <dbReference type="ARBA" id="ARBA00023010"/>
    </source>
</evidence>
<feature type="compositionally biased region" description="Basic and acidic residues" evidence="8">
    <location>
        <begin position="22"/>
        <end position="34"/>
    </location>
</feature>
<dbReference type="InterPro" id="IPR036388">
    <property type="entry name" value="WH-like_DNA-bd_sf"/>
</dbReference>
<evidence type="ECO:0000256" key="4">
    <source>
        <dbReference type="ARBA" id="ARBA00029502"/>
    </source>
</evidence>
<accession>A0A178D010</accession>
<evidence type="ECO:0000256" key="5">
    <source>
        <dbReference type="ARBA" id="ARBA00029691"/>
    </source>
</evidence>
<dbReference type="GO" id="GO:0016560">
    <property type="term" value="P:protein import into peroxisome matrix, docking"/>
    <property type="evidence" value="ECO:0007669"/>
    <property type="project" value="UniProtKB-UniRule"/>
</dbReference>
<dbReference type="RefSeq" id="XP_022500421.1">
    <property type="nucleotide sequence ID" value="XM_022643553.1"/>
</dbReference>
<evidence type="ECO:0000256" key="3">
    <source>
        <dbReference type="ARBA" id="ARBA00023140"/>
    </source>
</evidence>
<dbReference type="PANTHER" id="PTHR23058">
    <property type="entry name" value="PEROXISOMAL MEMBRANE PROTEIN PEX14"/>
    <property type="match status" value="1"/>
</dbReference>
<comment type="caution">
    <text evidence="10">The sequence shown here is derived from an EMBL/GenBank/DDBJ whole genome shotgun (WGS) entry which is preliminary data.</text>
</comment>
<comment type="function">
    <text evidence="7">Component of the PEX13-PEX14 docking complex, a translocon channel that specifically mediates the import of peroxisomal cargo proteins bound to PEX5 receptor. The PEX13-PEX14 docking complex forms a large import pore which can be opened to a diameter of about 9 nm. Mechanistically, PEX5 receptor along with cargo proteins associates with the PEX14 subunit of the PEX13-PEX14 docking complex in the cytosol, leading to the insertion of the receptor into the organelle membrane with the concomitant translocation of the cargo into the peroxisome matrix.</text>
</comment>
<feature type="compositionally biased region" description="Polar residues" evidence="8">
    <location>
        <begin position="266"/>
        <end position="283"/>
    </location>
</feature>
<feature type="region of interest" description="Disordered" evidence="8">
    <location>
        <begin position="415"/>
        <end position="434"/>
    </location>
</feature>
<dbReference type="GO" id="GO:1990429">
    <property type="term" value="C:peroxisomal importomer complex"/>
    <property type="evidence" value="ECO:0007669"/>
    <property type="project" value="TreeGrafter"/>
</dbReference>
<feature type="compositionally biased region" description="Basic and acidic residues" evidence="8">
    <location>
        <begin position="119"/>
        <end position="135"/>
    </location>
</feature>
<feature type="domain" description="Peroxisome membrane anchor protein Pex14p N-terminal" evidence="9">
    <location>
        <begin position="50"/>
        <end position="90"/>
    </location>
</feature>
<comment type="subcellular location">
    <subcellularLocation>
        <location evidence="6 7">Peroxisome membrane</location>
    </subcellularLocation>
</comment>
<dbReference type="Proteomes" id="UP000185904">
    <property type="component" value="Unassembled WGS sequence"/>
</dbReference>
<evidence type="ECO:0000313" key="10">
    <source>
        <dbReference type="EMBL" id="OAL35409.1"/>
    </source>
</evidence>
<reference evidence="10 11" key="1">
    <citation type="submission" date="2016-03" db="EMBL/GenBank/DDBJ databases">
        <title>The draft genome sequence of Fonsecaea nubica causative agent of cutaneous subcutaneous infection in human host.</title>
        <authorList>
            <person name="Costa F."/>
            <person name="Sybren D.H."/>
            <person name="Raittz R.T."/>
            <person name="Weiss V.A."/>
            <person name="Leao A.C."/>
            <person name="Gomes R."/>
            <person name="De Souza E.M."/>
            <person name="Pedrosa F.O."/>
            <person name="Steffens M.B."/>
            <person name="Bombassaro A."/>
            <person name="Tadra-Sfeir M.Z."/>
            <person name="Moreno L.F."/>
            <person name="Najafzadeh M.J."/>
            <person name="Felipe M.S."/>
            <person name="Teixeira M."/>
            <person name="Sun J."/>
            <person name="Xi L."/>
            <person name="Castro M.A."/>
            <person name="Vicente V.A."/>
        </authorList>
    </citation>
    <scope>NUCLEOTIDE SEQUENCE [LARGE SCALE GENOMIC DNA]</scope>
    <source>
        <strain evidence="10 11">CBS 269.64</strain>
    </source>
</reference>
<dbReference type="PANTHER" id="PTHR23058:SF5">
    <property type="entry name" value="PEROXISOMAL MEMBRANE PROTEIN PEX14"/>
    <property type="match status" value="1"/>
</dbReference>
<keyword evidence="7" id="KW-0813">Transport</keyword>
<gene>
    <name evidence="10" type="ORF">AYO20_05259</name>
</gene>
<feature type="region of interest" description="Disordered" evidence="8">
    <location>
        <begin position="359"/>
        <end position="382"/>
    </location>
</feature>
<feature type="region of interest" description="Disordered" evidence="8">
    <location>
        <begin position="265"/>
        <end position="299"/>
    </location>
</feature>
<feature type="compositionally biased region" description="Polar residues" evidence="8">
    <location>
        <begin position="447"/>
        <end position="462"/>
    </location>
</feature>
<keyword evidence="3 7" id="KW-0576">Peroxisome</keyword>